<dbReference type="PANTHER" id="PTHR11136">
    <property type="entry name" value="FOLYLPOLYGLUTAMATE SYNTHASE-RELATED"/>
    <property type="match status" value="1"/>
</dbReference>
<dbReference type="GO" id="GO:0005737">
    <property type="term" value="C:cytoplasm"/>
    <property type="evidence" value="ECO:0007669"/>
    <property type="project" value="TreeGrafter"/>
</dbReference>
<accession>A0A511F9W8</accession>
<dbReference type="EMBL" id="BJVQ01000010">
    <property type="protein sequence ID" value="GEL46070.1"/>
    <property type="molecule type" value="Genomic_DNA"/>
</dbReference>
<dbReference type="SUPFAM" id="SSF53244">
    <property type="entry name" value="MurD-like peptide ligases, peptide-binding domain"/>
    <property type="match status" value="1"/>
</dbReference>
<evidence type="ECO:0000256" key="5">
    <source>
        <dbReference type="ARBA" id="ARBA00022840"/>
    </source>
</evidence>
<dbReference type="InterPro" id="IPR036615">
    <property type="entry name" value="Mur_ligase_C_dom_sf"/>
</dbReference>
<dbReference type="Gene3D" id="3.40.1190.10">
    <property type="entry name" value="Mur-like, catalytic domain"/>
    <property type="match status" value="1"/>
</dbReference>
<evidence type="ECO:0000313" key="9">
    <source>
        <dbReference type="Proteomes" id="UP000321723"/>
    </source>
</evidence>
<sequence length="414" mass="41610">MTGTHLPGDEAYFAEWAARRPGDRRSLPRARAVADRLLAGATPPPVLAVVGSKGKGTAALHAAATLSAAARPGGGAPRVGLVTSPGLRSNLDRIRLDGAAIDVAAYEDLGDRLRAARAAVPAEPGGYLSPTGAFTVAGVAWLTERGADALVLEEGLGGRSDEVSLFPPAVVAVTPVFREHGDLLGGTVERIAEDLLGVVVPGTAAVVTVPQDPAVAAVVHRAASAAGAEVVVVDAPDPALPGGLPPLVRSAAGLGVAAGRRLAARLGAEAPSDGLRDLLGTVRLPGRCSRHVAPGGAQVVVDGGITPEAVAAAAAEYAAWRGVRDTAVVCLPDDKPVDDCLAALAGFDRVLLARTGTHLPFAALARHGAVLDAADALREAARGGGFLAVGTQSFVADALTWLDVDTAPGYGPRP</sequence>
<dbReference type="GO" id="GO:0004326">
    <property type="term" value="F:tetrahydrofolylpolyglutamate synthase activity"/>
    <property type="evidence" value="ECO:0007669"/>
    <property type="project" value="UniProtKB-EC"/>
</dbReference>
<dbReference type="SUPFAM" id="SSF53623">
    <property type="entry name" value="MurD-like peptide ligases, catalytic domain"/>
    <property type="match status" value="1"/>
</dbReference>
<dbReference type="InterPro" id="IPR001645">
    <property type="entry name" value="Folylpolyglutamate_synth"/>
</dbReference>
<organism evidence="7 9">
    <name type="scientific">Cellulomonas hominis</name>
    <dbReference type="NCBI Taxonomy" id="156981"/>
    <lineage>
        <taxon>Bacteria</taxon>
        <taxon>Bacillati</taxon>
        <taxon>Actinomycetota</taxon>
        <taxon>Actinomycetes</taxon>
        <taxon>Micrococcales</taxon>
        <taxon>Cellulomonadaceae</taxon>
        <taxon>Cellulomonas</taxon>
    </lineage>
</organism>
<evidence type="ECO:0000256" key="2">
    <source>
        <dbReference type="ARBA" id="ARBA00022598"/>
    </source>
</evidence>
<evidence type="ECO:0000256" key="1">
    <source>
        <dbReference type="ARBA" id="ARBA00008276"/>
    </source>
</evidence>
<keyword evidence="2 8" id="KW-0436">Ligase</keyword>
<comment type="caution">
    <text evidence="7">The sequence shown here is derived from an EMBL/GenBank/DDBJ whole genome shotgun (WGS) entry which is preliminary data.</text>
</comment>
<reference evidence="7 9" key="1">
    <citation type="submission" date="2019-07" db="EMBL/GenBank/DDBJ databases">
        <title>Whole genome shotgun sequence of Cellulomonas hominis NBRC 16055.</title>
        <authorList>
            <person name="Hosoyama A."/>
            <person name="Uohara A."/>
            <person name="Ohji S."/>
            <person name="Ichikawa N."/>
        </authorList>
    </citation>
    <scope>NUCLEOTIDE SEQUENCE [LARGE SCALE GENOMIC DNA]</scope>
    <source>
        <strain evidence="7 9">NBRC 16055</strain>
    </source>
</reference>
<dbReference type="PANTHER" id="PTHR11136:SF0">
    <property type="entry name" value="DIHYDROFOLATE SYNTHETASE-RELATED"/>
    <property type="match status" value="1"/>
</dbReference>
<gene>
    <name evidence="7" type="ORF">CHO01_11860</name>
    <name evidence="8" type="ORF">HNR08_003008</name>
</gene>
<keyword evidence="5" id="KW-0067">ATP-binding</keyword>
<keyword evidence="6" id="KW-0460">Magnesium</keyword>
<evidence type="ECO:0000256" key="3">
    <source>
        <dbReference type="ARBA" id="ARBA00022723"/>
    </source>
</evidence>
<evidence type="ECO:0000256" key="4">
    <source>
        <dbReference type="ARBA" id="ARBA00022741"/>
    </source>
</evidence>
<protein>
    <submittedName>
        <fullName evidence="8">Dihydrofolate synthase/folylpolyglutamate synthase</fullName>
        <ecNumber evidence="8">6.3.2.12</ecNumber>
        <ecNumber evidence="8">6.3.2.17</ecNumber>
    </submittedName>
</protein>
<evidence type="ECO:0000256" key="6">
    <source>
        <dbReference type="ARBA" id="ARBA00022842"/>
    </source>
</evidence>
<dbReference type="AlphaFoldDB" id="A0A511F9W8"/>
<dbReference type="InterPro" id="IPR036565">
    <property type="entry name" value="Mur-like_cat_sf"/>
</dbReference>
<reference evidence="8 10" key="2">
    <citation type="submission" date="2020-08" db="EMBL/GenBank/DDBJ databases">
        <title>Sequencing the genomes of 1000 actinobacteria strains.</title>
        <authorList>
            <person name="Klenk H.-P."/>
        </authorList>
    </citation>
    <scope>NUCLEOTIDE SEQUENCE [LARGE SCALE GENOMIC DNA]</scope>
    <source>
        <strain evidence="8 10">DSM 9581</strain>
    </source>
</reference>
<evidence type="ECO:0000313" key="8">
    <source>
        <dbReference type="EMBL" id="MBB5474272.1"/>
    </source>
</evidence>
<dbReference type="EC" id="6.3.2.12" evidence="8"/>
<dbReference type="OrthoDB" id="4961544at2"/>
<comment type="similarity">
    <text evidence="1">Belongs to the folylpolyglutamate synthase family.</text>
</comment>
<dbReference type="Proteomes" id="UP000321723">
    <property type="component" value="Unassembled WGS sequence"/>
</dbReference>
<keyword evidence="9" id="KW-1185">Reference proteome</keyword>
<dbReference type="EC" id="6.3.2.17" evidence="8"/>
<evidence type="ECO:0000313" key="10">
    <source>
        <dbReference type="Proteomes" id="UP000564629"/>
    </source>
</evidence>
<dbReference type="RefSeq" id="WP_146835055.1">
    <property type="nucleotide sequence ID" value="NZ_BJVQ01000010.1"/>
</dbReference>
<name>A0A511F9W8_9CELL</name>
<proteinExistence type="inferred from homology"/>
<dbReference type="EMBL" id="JACHDN010000001">
    <property type="protein sequence ID" value="MBB5474272.1"/>
    <property type="molecule type" value="Genomic_DNA"/>
</dbReference>
<dbReference type="GO" id="GO:0008841">
    <property type="term" value="F:dihydrofolate synthase activity"/>
    <property type="evidence" value="ECO:0007669"/>
    <property type="project" value="UniProtKB-EC"/>
</dbReference>
<dbReference type="GO" id="GO:0005524">
    <property type="term" value="F:ATP binding"/>
    <property type="evidence" value="ECO:0007669"/>
    <property type="project" value="UniProtKB-KW"/>
</dbReference>
<dbReference type="GO" id="GO:0046872">
    <property type="term" value="F:metal ion binding"/>
    <property type="evidence" value="ECO:0007669"/>
    <property type="project" value="UniProtKB-KW"/>
</dbReference>
<dbReference type="Proteomes" id="UP000564629">
    <property type="component" value="Unassembled WGS sequence"/>
</dbReference>
<keyword evidence="3" id="KW-0479">Metal-binding</keyword>
<evidence type="ECO:0000313" key="7">
    <source>
        <dbReference type="EMBL" id="GEL46070.1"/>
    </source>
</evidence>
<keyword evidence="4" id="KW-0547">Nucleotide-binding</keyword>